<gene>
    <name evidence="6" type="ORF">A4U43_C09F700</name>
</gene>
<keyword evidence="7" id="KW-1185">Reference proteome</keyword>
<proteinExistence type="inferred from homology"/>
<dbReference type="InterPro" id="IPR013148">
    <property type="entry name" value="Glyco_hydro_32_N"/>
</dbReference>
<dbReference type="Gramene" id="ONK57456">
    <property type="protein sequence ID" value="ONK57456"/>
    <property type="gene ID" value="A4U43_C09F700"/>
</dbReference>
<protein>
    <recommendedName>
        <fullName evidence="5">Glycosyl hydrolase family 32 N-terminal domain-containing protein</fullName>
    </recommendedName>
</protein>
<evidence type="ECO:0000256" key="4">
    <source>
        <dbReference type="SAM" id="MobiDB-lite"/>
    </source>
</evidence>
<evidence type="ECO:0000256" key="3">
    <source>
        <dbReference type="ARBA" id="ARBA00023295"/>
    </source>
</evidence>
<dbReference type="InterPro" id="IPR023296">
    <property type="entry name" value="Glyco_hydro_beta-prop_sf"/>
</dbReference>
<dbReference type="SUPFAM" id="SSF75005">
    <property type="entry name" value="Arabinanase/levansucrase/invertase"/>
    <property type="match status" value="1"/>
</dbReference>
<dbReference type="InterPro" id="IPR050551">
    <property type="entry name" value="Fructan_Metab_Enzymes"/>
</dbReference>
<dbReference type="AlphaFoldDB" id="A0A5P1E929"/>
<sequence>MYYKGLYHFCSRATPRRAVGPPTSRGPLRFNGPHHWTALELALTPSRPSTSAGAGAGSATILPVTNPSSSTRPRHRQQRGPERTRTRRSVRPVPAQCAKPDYNPIIVPFEGIDVTLFRDPSTRAGQGRLWPVDRGRS</sequence>
<dbReference type="PANTHER" id="PTHR31953">
    <property type="entry name" value="BETA-FRUCTOFURANOSIDASE, INSOLUBLE ISOENZYME CWINV1-RELATED"/>
    <property type="match status" value="1"/>
</dbReference>
<feature type="compositionally biased region" description="Low complexity" evidence="4">
    <location>
        <begin position="49"/>
        <end position="60"/>
    </location>
</feature>
<evidence type="ECO:0000313" key="6">
    <source>
        <dbReference type="EMBL" id="ONK57456.1"/>
    </source>
</evidence>
<evidence type="ECO:0000256" key="1">
    <source>
        <dbReference type="ARBA" id="ARBA00009902"/>
    </source>
</evidence>
<feature type="region of interest" description="Disordered" evidence="4">
    <location>
        <begin position="43"/>
        <end position="97"/>
    </location>
</feature>
<dbReference type="Proteomes" id="UP000243459">
    <property type="component" value="Chromosome 9"/>
</dbReference>
<dbReference type="GO" id="GO:0016798">
    <property type="term" value="F:hydrolase activity, acting on glycosyl bonds"/>
    <property type="evidence" value="ECO:0007669"/>
    <property type="project" value="UniProtKB-KW"/>
</dbReference>
<dbReference type="EMBL" id="CM007389">
    <property type="protein sequence ID" value="ONK57456.1"/>
    <property type="molecule type" value="Genomic_DNA"/>
</dbReference>
<accession>A0A5P1E929</accession>
<comment type="similarity">
    <text evidence="1">Belongs to the glycosyl hydrolase 32 family.</text>
</comment>
<dbReference type="Pfam" id="PF00251">
    <property type="entry name" value="Glyco_hydro_32N"/>
    <property type="match status" value="1"/>
</dbReference>
<evidence type="ECO:0000259" key="5">
    <source>
        <dbReference type="Pfam" id="PF00251"/>
    </source>
</evidence>
<name>A0A5P1E929_ASPOF</name>
<evidence type="ECO:0000313" key="7">
    <source>
        <dbReference type="Proteomes" id="UP000243459"/>
    </source>
</evidence>
<organism evidence="6 7">
    <name type="scientific">Asparagus officinalis</name>
    <name type="common">Garden asparagus</name>
    <dbReference type="NCBI Taxonomy" id="4686"/>
    <lineage>
        <taxon>Eukaryota</taxon>
        <taxon>Viridiplantae</taxon>
        <taxon>Streptophyta</taxon>
        <taxon>Embryophyta</taxon>
        <taxon>Tracheophyta</taxon>
        <taxon>Spermatophyta</taxon>
        <taxon>Magnoliopsida</taxon>
        <taxon>Liliopsida</taxon>
        <taxon>Asparagales</taxon>
        <taxon>Asparagaceae</taxon>
        <taxon>Asparagoideae</taxon>
        <taxon>Asparagus</taxon>
    </lineage>
</organism>
<reference evidence="7" key="1">
    <citation type="journal article" date="2017" name="Nat. Commun.">
        <title>The asparagus genome sheds light on the origin and evolution of a young Y chromosome.</title>
        <authorList>
            <person name="Harkess A."/>
            <person name="Zhou J."/>
            <person name="Xu C."/>
            <person name="Bowers J.E."/>
            <person name="Van der Hulst R."/>
            <person name="Ayyampalayam S."/>
            <person name="Mercati F."/>
            <person name="Riccardi P."/>
            <person name="McKain M.R."/>
            <person name="Kakrana A."/>
            <person name="Tang H."/>
            <person name="Ray J."/>
            <person name="Groenendijk J."/>
            <person name="Arikit S."/>
            <person name="Mathioni S.M."/>
            <person name="Nakano M."/>
            <person name="Shan H."/>
            <person name="Telgmann-Rauber A."/>
            <person name="Kanno A."/>
            <person name="Yue Z."/>
            <person name="Chen H."/>
            <person name="Li W."/>
            <person name="Chen Y."/>
            <person name="Xu X."/>
            <person name="Zhang Y."/>
            <person name="Luo S."/>
            <person name="Chen H."/>
            <person name="Gao J."/>
            <person name="Mao Z."/>
            <person name="Pires J.C."/>
            <person name="Luo M."/>
            <person name="Kudrna D."/>
            <person name="Wing R.A."/>
            <person name="Meyers B.C."/>
            <person name="Yi K."/>
            <person name="Kong H."/>
            <person name="Lavrijsen P."/>
            <person name="Sunseri F."/>
            <person name="Falavigna A."/>
            <person name="Ye Y."/>
            <person name="Leebens-Mack J.H."/>
            <person name="Chen G."/>
        </authorList>
    </citation>
    <scope>NUCLEOTIDE SEQUENCE [LARGE SCALE GENOMIC DNA]</scope>
    <source>
        <strain evidence="7">cv. DH0086</strain>
    </source>
</reference>
<keyword evidence="3" id="KW-0326">Glycosidase</keyword>
<evidence type="ECO:0000256" key="2">
    <source>
        <dbReference type="ARBA" id="ARBA00022801"/>
    </source>
</evidence>
<keyword evidence="2" id="KW-0378">Hydrolase</keyword>
<feature type="domain" description="Glycosyl hydrolase family 32 N-terminal" evidence="5">
    <location>
        <begin position="1"/>
        <end position="123"/>
    </location>
</feature>
<dbReference type="Gene3D" id="2.115.10.20">
    <property type="entry name" value="Glycosyl hydrolase domain, family 43"/>
    <property type="match status" value="1"/>
</dbReference>